<organism evidence="2 3">
    <name type="scientific">Solanum tuberosum</name>
    <name type="common">Potato</name>
    <dbReference type="NCBI Taxonomy" id="4113"/>
    <lineage>
        <taxon>Eukaryota</taxon>
        <taxon>Viridiplantae</taxon>
        <taxon>Streptophyta</taxon>
        <taxon>Embryophyta</taxon>
        <taxon>Tracheophyta</taxon>
        <taxon>Spermatophyta</taxon>
        <taxon>Magnoliopsida</taxon>
        <taxon>eudicotyledons</taxon>
        <taxon>Gunneridae</taxon>
        <taxon>Pentapetalae</taxon>
        <taxon>asterids</taxon>
        <taxon>lamiids</taxon>
        <taxon>Solanales</taxon>
        <taxon>Solanaceae</taxon>
        <taxon>Solanoideae</taxon>
        <taxon>Solaneae</taxon>
        <taxon>Solanum</taxon>
    </lineage>
</organism>
<keyword evidence="3" id="KW-1185">Reference proteome</keyword>
<dbReference type="EMBL" id="JAIVGD010000013">
    <property type="protein sequence ID" value="KAH0762601.1"/>
    <property type="molecule type" value="Genomic_DNA"/>
</dbReference>
<evidence type="ECO:0000256" key="1">
    <source>
        <dbReference type="SAM" id="MobiDB-lite"/>
    </source>
</evidence>
<proteinExistence type="predicted"/>
<name>A0ABQ7VF70_SOLTU</name>
<dbReference type="Proteomes" id="UP000826656">
    <property type="component" value="Unassembled WGS sequence"/>
</dbReference>
<gene>
    <name evidence="2" type="ORF">KY290_018674</name>
</gene>
<accession>A0ABQ7VF70</accession>
<evidence type="ECO:0000313" key="2">
    <source>
        <dbReference type="EMBL" id="KAH0762601.1"/>
    </source>
</evidence>
<reference evidence="2 3" key="1">
    <citation type="journal article" date="2021" name="bioRxiv">
        <title>Chromosome-scale and haplotype-resolved genome assembly of a tetraploid potato cultivar.</title>
        <authorList>
            <person name="Sun H."/>
            <person name="Jiao W.-B."/>
            <person name="Krause K."/>
            <person name="Campoy J.A."/>
            <person name="Goel M."/>
            <person name="Folz-Donahue K."/>
            <person name="Kukat C."/>
            <person name="Huettel B."/>
            <person name="Schneeberger K."/>
        </authorList>
    </citation>
    <scope>NUCLEOTIDE SEQUENCE [LARGE SCALE GENOMIC DNA]</scope>
    <source>
        <strain evidence="2">SolTubOtavaFocal</strain>
        <tissue evidence="2">Leaves</tissue>
    </source>
</reference>
<evidence type="ECO:0000313" key="3">
    <source>
        <dbReference type="Proteomes" id="UP000826656"/>
    </source>
</evidence>
<protein>
    <submittedName>
        <fullName evidence="2">Uncharacterized protein</fullName>
    </submittedName>
</protein>
<feature type="region of interest" description="Disordered" evidence="1">
    <location>
        <begin position="1"/>
        <end position="38"/>
    </location>
</feature>
<sequence>MAPKAEKKLAATEEKEAEIASAGKKPKAGKKLPKKAGADKKKTLLEATGWEIIDREFRPQRFTFSRFLNGLY</sequence>
<comment type="caution">
    <text evidence="2">The sequence shown here is derived from an EMBL/GenBank/DDBJ whole genome shotgun (WGS) entry which is preliminary data.</text>
</comment>
<feature type="compositionally biased region" description="Basic residues" evidence="1">
    <location>
        <begin position="24"/>
        <end position="34"/>
    </location>
</feature>
<feature type="compositionally biased region" description="Basic and acidic residues" evidence="1">
    <location>
        <begin position="1"/>
        <end position="18"/>
    </location>
</feature>